<feature type="transmembrane region" description="Helical" evidence="1">
    <location>
        <begin position="40"/>
        <end position="57"/>
    </location>
</feature>
<dbReference type="AlphaFoldDB" id="A0A146LQL1"/>
<sequence>MPVMFAAPYQPTQLAHTTPLRRTSADHDAAVMPAVLARQLLFLTTCLLVAVTAFVAIQKVECMTKCFLLSLLHACDSPVLYDKIVTATPHSLPHVQYRTLRHDVHSH</sequence>
<proteinExistence type="predicted"/>
<accession>A0A146LQL1</accession>
<organism evidence="2">
    <name type="scientific">Lygus hesperus</name>
    <name type="common">Western plant bug</name>
    <dbReference type="NCBI Taxonomy" id="30085"/>
    <lineage>
        <taxon>Eukaryota</taxon>
        <taxon>Metazoa</taxon>
        <taxon>Ecdysozoa</taxon>
        <taxon>Arthropoda</taxon>
        <taxon>Hexapoda</taxon>
        <taxon>Insecta</taxon>
        <taxon>Pterygota</taxon>
        <taxon>Neoptera</taxon>
        <taxon>Paraneoptera</taxon>
        <taxon>Hemiptera</taxon>
        <taxon>Heteroptera</taxon>
        <taxon>Panheteroptera</taxon>
        <taxon>Cimicomorpha</taxon>
        <taxon>Miridae</taxon>
        <taxon>Mirini</taxon>
        <taxon>Lygus</taxon>
    </lineage>
</organism>
<name>A0A146LQL1_LYGHE</name>
<evidence type="ECO:0000256" key="1">
    <source>
        <dbReference type="SAM" id="Phobius"/>
    </source>
</evidence>
<keyword evidence="1" id="KW-1133">Transmembrane helix</keyword>
<reference evidence="2" key="1">
    <citation type="journal article" date="2016" name="Gigascience">
        <title>De novo construction of an expanded transcriptome assembly for the western tarnished plant bug, Lygus hesperus.</title>
        <authorList>
            <person name="Tassone E.E."/>
            <person name="Geib S.M."/>
            <person name="Hall B."/>
            <person name="Fabrick J.A."/>
            <person name="Brent C.S."/>
            <person name="Hull J.J."/>
        </authorList>
    </citation>
    <scope>NUCLEOTIDE SEQUENCE</scope>
</reference>
<keyword evidence="1" id="KW-0472">Membrane</keyword>
<evidence type="ECO:0000313" key="2">
    <source>
        <dbReference type="EMBL" id="JAQ09056.1"/>
    </source>
</evidence>
<dbReference type="EMBL" id="GDHC01009573">
    <property type="protein sequence ID" value="JAQ09056.1"/>
    <property type="molecule type" value="Transcribed_RNA"/>
</dbReference>
<protein>
    <submittedName>
        <fullName evidence="2">Uncharacterized protein</fullName>
    </submittedName>
</protein>
<gene>
    <name evidence="2" type="ORF">g.26090</name>
</gene>
<keyword evidence="1" id="KW-0812">Transmembrane</keyword>